<dbReference type="EMBL" id="CAJOBA010014763">
    <property type="protein sequence ID" value="CAF3885117.1"/>
    <property type="molecule type" value="Genomic_DNA"/>
</dbReference>
<dbReference type="InterPro" id="IPR052103">
    <property type="entry name" value="Dual_spec_Phospatases"/>
</dbReference>
<sequence>MTGMGNFNRMSLLMSISEITPQIYISGQMAATPDQISRLSITYIINVAVESSSIIYPKHVKLEKYDILDYPTAPISNYFNVLTDKIHQHLSSNKQNKVLIHCMAGISRIVQTSFGHIPDVTLNEIKELKGQQSVTTTPFFPLQPNVNANVDIPFTQTLPRASGREMTLSTGTLRSRSLAGNRQMLPAPSTVSSLVNSRANDNAYPVFATKPSAFLTPTATRYGVGTRSNPPPSLPASSSQSTLPLQYYVTNRPFATSSNMKTIGTNRQLNNNFSLSTATNPDAKPHYETTYRASFIKPLNP</sequence>
<comment type="caution">
    <text evidence="5">The sequence shown here is derived from an EMBL/GenBank/DDBJ whole genome shotgun (WGS) entry which is preliminary data.</text>
</comment>
<evidence type="ECO:0000313" key="5">
    <source>
        <dbReference type="EMBL" id="CAF0758641.1"/>
    </source>
</evidence>
<dbReference type="PANTHER" id="PTHR45961:SF6">
    <property type="entry name" value="IP21249P"/>
    <property type="match status" value="1"/>
</dbReference>
<keyword evidence="9" id="KW-1185">Reference proteome</keyword>
<dbReference type="PANTHER" id="PTHR45961">
    <property type="entry name" value="IP21249P"/>
    <property type="match status" value="1"/>
</dbReference>
<name>A0A813PT99_9BILA</name>
<evidence type="ECO:0000313" key="6">
    <source>
        <dbReference type="EMBL" id="CAF1115124.1"/>
    </source>
</evidence>
<dbReference type="Proteomes" id="UP000681722">
    <property type="component" value="Unassembled WGS sequence"/>
</dbReference>
<dbReference type="Pfam" id="PF00782">
    <property type="entry name" value="DSPc"/>
    <property type="match status" value="1"/>
</dbReference>
<dbReference type="SUPFAM" id="SSF52799">
    <property type="entry name" value="(Phosphotyrosine protein) phosphatases II"/>
    <property type="match status" value="1"/>
</dbReference>
<evidence type="ECO:0000313" key="9">
    <source>
        <dbReference type="Proteomes" id="UP000663829"/>
    </source>
</evidence>
<dbReference type="InterPro" id="IPR000340">
    <property type="entry name" value="Dual-sp_phosphatase_cat-dom"/>
</dbReference>
<evidence type="ECO:0000313" key="8">
    <source>
        <dbReference type="EMBL" id="CAF3885117.1"/>
    </source>
</evidence>
<organism evidence="5 9">
    <name type="scientific">Didymodactylos carnosus</name>
    <dbReference type="NCBI Taxonomy" id="1234261"/>
    <lineage>
        <taxon>Eukaryota</taxon>
        <taxon>Metazoa</taxon>
        <taxon>Spiralia</taxon>
        <taxon>Gnathifera</taxon>
        <taxon>Rotifera</taxon>
        <taxon>Eurotatoria</taxon>
        <taxon>Bdelloidea</taxon>
        <taxon>Philodinida</taxon>
        <taxon>Philodinidae</taxon>
        <taxon>Didymodactylos</taxon>
    </lineage>
</organism>
<evidence type="ECO:0000256" key="3">
    <source>
        <dbReference type="ARBA" id="ARBA00022912"/>
    </source>
</evidence>
<comment type="similarity">
    <text evidence="1">Belongs to the protein-tyrosine phosphatase family. Non-receptor class dual specificity subfamily.</text>
</comment>
<dbReference type="Gene3D" id="3.90.190.10">
    <property type="entry name" value="Protein tyrosine phosphatase superfamily"/>
    <property type="match status" value="1"/>
</dbReference>
<feature type="domain" description="Tyrosine-protein phosphatase" evidence="4">
    <location>
        <begin position="15"/>
        <end position="131"/>
    </location>
</feature>
<dbReference type="EMBL" id="CAJOBC010000114">
    <property type="protein sequence ID" value="CAF3539227.1"/>
    <property type="molecule type" value="Genomic_DNA"/>
</dbReference>
<dbReference type="CDD" id="cd14498">
    <property type="entry name" value="DSP"/>
    <property type="match status" value="1"/>
</dbReference>
<dbReference type="Proteomes" id="UP000677228">
    <property type="component" value="Unassembled WGS sequence"/>
</dbReference>
<evidence type="ECO:0000313" key="7">
    <source>
        <dbReference type="EMBL" id="CAF3539227.1"/>
    </source>
</evidence>
<dbReference type="Proteomes" id="UP000682733">
    <property type="component" value="Unassembled WGS sequence"/>
</dbReference>
<dbReference type="InterPro" id="IPR020422">
    <property type="entry name" value="TYR_PHOSPHATASE_DUAL_dom"/>
</dbReference>
<dbReference type="InterPro" id="IPR029021">
    <property type="entry name" value="Prot-tyrosine_phosphatase-like"/>
</dbReference>
<evidence type="ECO:0000256" key="2">
    <source>
        <dbReference type="ARBA" id="ARBA00022801"/>
    </source>
</evidence>
<dbReference type="SMART" id="SM00195">
    <property type="entry name" value="DSPc"/>
    <property type="match status" value="1"/>
</dbReference>
<evidence type="ECO:0000256" key="1">
    <source>
        <dbReference type="ARBA" id="ARBA00008601"/>
    </source>
</evidence>
<evidence type="ECO:0000259" key="4">
    <source>
        <dbReference type="SMART" id="SM00195"/>
    </source>
</evidence>
<dbReference type="EMBL" id="CAJNOK010010412">
    <property type="protein sequence ID" value="CAF1115124.1"/>
    <property type="molecule type" value="Genomic_DNA"/>
</dbReference>
<dbReference type="OrthoDB" id="285418at2759"/>
<proteinExistence type="inferred from homology"/>
<keyword evidence="2" id="KW-0378">Hydrolase</keyword>
<dbReference type="AlphaFoldDB" id="A0A813PT99"/>
<dbReference type="EMBL" id="CAJNOQ010000114">
    <property type="protein sequence ID" value="CAF0758641.1"/>
    <property type="molecule type" value="Genomic_DNA"/>
</dbReference>
<gene>
    <name evidence="5" type="ORF">GPM918_LOCUS1257</name>
    <name evidence="6" type="ORF">OVA965_LOCUS19921</name>
    <name evidence="7" type="ORF">SRO942_LOCUS1257</name>
    <name evidence="8" type="ORF">TMI583_LOCUS20138</name>
</gene>
<dbReference type="Proteomes" id="UP000663829">
    <property type="component" value="Unassembled WGS sequence"/>
</dbReference>
<reference evidence="5" key="1">
    <citation type="submission" date="2021-02" db="EMBL/GenBank/DDBJ databases">
        <authorList>
            <person name="Nowell W R."/>
        </authorList>
    </citation>
    <scope>NUCLEOTIDE SEQUENCE</scope>
</reference>
<accession>A0A813PT99</accession>
<dbReference type="GO" id="GO:0004721">
    <property type="term" value="F:phosphoprotein phosphatase activity"/>
    <property type="evidence" value="ECO:0007669"/>
    <property type="project" value="UniProtKB-KW"/>
</dbReference>
<protein>
    <recommendedName>
        <fullName evidence="4">Tyrosine-protein phosphatase domain-containing protein</fullName>
    </recommendedName>
</protein>
<keyword evidence="3" id="KW-0904">Protein phosphatase</keyword>